<name>A0ACB6S2D5_9PLEO</name>
<evidence type="ECO:0000313" key="2">
    <source>
        <dbReference type="Proteomes" id="UP000799754"/>
    </source>
</evidence>
<accession>A0ACB6S2D5</accession>
<protein>
    <submittedName>
        <fullName evidence="1">Uncharacterized protein</fullName>
    </submittedName>
</protein>
<comment type="caution">
    <text evidence="1">The sequence shown here is derived from an EMBL/GenBank/DDBJ whole genome shotgun (WGS) entry which is preliminary data.</text>
</comment>
<evidence type="ECO:0000313" key="1">
    <source>
        <dbReference type="EMBL" id="KAF2627369.1"/>
    </source>
</evidence>
<gene>
    <name evidence="1" type="ORF">BU25DRAFT_431536</name>
</gene>
<dbReference type="Proteomes" id="UP000799754">
    <property type="component" value="Unassembled WGS sequence"/>
</dbReference>
<sequence length="373" mass="41915">MLVTYEYSRTWHQLTIPGISSPPNANKLRISPASFKQLVQAFNIPASFVDALSTHYLPHGHGHHQISTVPGSDSYGHWYLLPVRVQFACTDQRSGHVASASNSNQMNPYHYVHLPDMEVDVRGFCIAIYANHDSATGNSNFVVFNFVQGRWAKVVEEPQKRVAGAIAHSANNGQKLSPYFLHLVYLTSVSRWWANVMSSVYDQLIAYEEGLQEQLDSDNESTHFYAKLDRALHCIAAHLQRYRSELNSLEATIANIFQLFKEKHGASDTGDRRFTLGLAQTASQVKATNDFCQELEKKLSNILALVRCSNHFKTIISNTRALNVVLQAIQTDTETSQRLTEETRKDSLSMKTIAVVTMFFLPGATIAVCHFKH</sequence>
<proteinExistence type="predicted"/>
<reference evidence="1" key="1">
    <citation type="journal article" date="2020" name="Stud. Mycol.">
        <title>101 Dothideomycetes genomes: a test case for predicting lifestyles and emergence of pathogens.</title>
        <authorList>
            <person name="Haridas S."/>
            <person name="Albert R."/>
            <person name="Binder M."/>
            <person name="Bloem J."/>
            <person name="Labutti K."/>
            <person name="Salamov A."/>
            <person name="Andreopoulos B."/>
            <person name="Baker S."/>
            <person name="Barry K."/>
            <person name="Bills G."/>
            <person name="Bluhm B."/>
            <person name="Cannon C."/>
            <person name="Castanera R."/>
            <person name="Culley D."/>
            <person name="Daum C."/>
            <person name="Ezra D."/>
            <person name="Gonzalez J."/>
            <person name="Henrissat B."/>
            <person name="Kuo A."/>
            <person name="Liang C."/>
            <person name="Lipzen A."/>
            <person name="Lutzoni F."/>
            <person name="Magnuson J."/>
            <person name="Mondo S."/>
            <person name="Nolan M."/>
            <person name="Ohm R."/>
            <person name="Pangilinan J."/>
            <person name="Park H.-J."/>
            <person name="Ramirez L."/>
            <person name="Alfaro M."/>
            <person name="Sun H."/>
            <person name="Tritt A."/>
            <person name="Yoshinaga Y."/>
            <person name="Zwiers L.-H."/>
            <person name="Turgeon B."/>
            <person name="Goodwin S."/>
            <person name="Spatafora J."/>
            <person name="Crous P."/>
            <person name="Grigoriev I."/>
        </authorList>
    </citation>
    <scope>NUCLEOTIDE SEQUENCE</scope>
    <source>
        <strain evidence="1">CBS 525.71</strain>
    </source>
</reference>
<keyword evidence="2" id="KW-1185">Reference proteome</keyword>
<dbReference type="EMBL" id="MU006717">
    <property type="protein sequence ID" value="KAF2627369.1"/>
    <property type="molecule type" value="Genomic_DNA"/>
</dbReference>
<organism evidence="1 2">
    <name type="scientific">Macroventuria anomochaeta</name>
    <dbReference type="NCBI Taxonomy" id="301207"/>
    <lineage>
        <taxon>Eukaryota</taxon>
        <taxon>Fungi</taxon>
        <taxon>Dikarya</taxon>
        <taxon>Ascomycota</taxon>
        <taxon>Pezizomycotina</taxon>
        <taxon>Dothideomycetes</taxon>
        <taxon>Pleosporomycetidae</taxon>
        <taxon>Pleosporales</taxon>
        <taxon>Pleosporineae</taxon>
        <taxon>Didymellaceae</taxon>
        <taxon>Macroventuria</taxon>
    </lineage>
</organism>